<sequence>MNLTDVGDAASLVRFALVPKSRPTPDSPYRSLLDRYRTDTEFAEVVGRIADGLGLRVHLPTQLGLLVTGAPDGPFAVTLDNSGLPRRTGPKQLQDRHCFGLVLVGLAAYAYPNGEALLDSGSPGVRTAELQRFLTRHARTAAEAADNAEETRSRQLGEAAKMWLDLPDVPLNDSVRSRDNRRYYVHALLQYLVDKGRARREPALDDERGEAYQLNDRFRIGLAEVTEDAVYAVFAEARQAEEERD</sequence>
<dbReference type="Proteomes" id="UP000250434">
    <property type="component" value="Chromosome"/>
</dbReference>
<dbReference type="AlphaFoldDB" id="A0A344L3R0"/>
<evidence type="ECO:0000313" key="1">
    <source>
        <dbReference type="EMBL" id="AXB42684.1"/>
    </source>
</evidence>
<keyword evidence="2" id="KW-1185">Reference proteome</keyword>
<name>A0A344L3R0_9PSEU</name>
<reference evidence="1 2" key="1">
    <citation type="submission" date="2016-04" db="EMBL/GenBank/DDBJ databases">
        <title>Complete genome sequence and analysis of deep-sea sediment isolate, Amycolatopsis sp. WP1.</title>
        <authorList>
            <person name="Wang H."/>
            <person name="Chen S."/>
            <person name="Wu Q."/>
        </authorList>
    </citation>
    <scope>NUCLEOTIDE SEQUENCE [LARGE SCALE GENOMIC DNA]</scope>
    <source>
        <strain evidence="1 2">WP1</strain>
    </source>
</reference>
<dbReference type="EMBL" id="CP015163">
    <property type="protein sequence ID" value="AXB42684.1"/>
    <property type="molecule type" value="Genomic_DNA"/>
</dbReference>
<proteinExistence type="predicted"/>
<gene>
    <name evidence="1" type="ORF">A4R43_09175</name>
</gene>
<evidence type="ECO:0000313" key="2">
    <source>
        <dbReference type="Proteomes" id="UP000250434"/>
    </source>
</evidence>
<organism evidence="1 2">
    <name type="scientific">Amycolatopsis albispora</name>
    <dbReference type="NCBI Taxonomy" id="1804986"/>
    <lineage>
        <taxon>Bacteria</taxon>
        <taxon>Bacillati</taxon>
        <taxon>Actinomycetota</taxon>
        <taxon>Actinomycetes</taxon>
        <taxon>Pseudonocardiales</taxon>
        <taxon>Pseudonocardiaceae</taxon>
        <taxon>Amycolatopsis</taxon>
    </lineage>
</organism>
<dbReference type="RefSeq" id="WP_113691946.1">
    <property type="nucleotide sequence ID" value="NZ_CP015163.1"/>
</dbReference>
<dbReference type="OrthoDB" id="6873087at2"/>
<dbReference type="KEGG" id="aab:A4R43_09175"/>
<accession>A0A344L3R0</accession>
<evidence type="ECO:0008006" key="3">
    <source>
        <dbReference type="Google" id="ProtNLM"/>
    </source>
</evidence>
<protein>
    <recommendedName>
        <fullName evidence="3">DUF2398 domain-containing protein</fullName>
    </recommendedName>
</protein>